<evidence type="ECO:0000313" key="3">
    <source>
        <dbReference type="Proteomes" id="UP001057520"/>
    </source>
</evidence>
<evidence type="ECO:0000313" key="2">
    <source>
        <dbReference type="EMBL" id="USQ94564.1"/>
    </source>
</evidence>
<dbReference type="Gene3D" id="3.40.50.1820">
    <property type="entry name" value="alpha/beta hydrolase"/>
    <property type="match status" value="1"/>
</dbReference>
<dbReference type="PANTHER" id="PTHR45856:SF24">
    <property type="entry name" value="FUNGAL LIPASE-LIKE DOMAIN-CONTAINING PROTEIN"/>
    <property type="match status" value="1"/>
</dbReference>
<dbReference type="Pfam" id="PF01764">
    <property type="entry name" value="Lipase_3"/>
    <property type="match status" value="1"/>
</dbReference>
<dbReference type="PANTHER" id="PTHR45856">
    <property type="entry name" value="ALPHA/BETA-HYDROLASES SUPERFAMILY PROTEIN"/>
    <property type="match status" value="1"/>
</dbReference>
<dbReference type="InterPro" id="IPR002921">
    <property type="entry name" value="Fungal_lipase-type"/>
</dbReference>
<name>A0ABY4ZPK7_9CAUL</name>
<keyword evidence="3" id="KW-1185">Reference proteome</keyword>
<feature type="domain" description="Fungal lipase-type" evidence="1">
    <location>
        <begin position="177"/>
        <end position="249"/>
    </location>
</feature>
<accession>A0ABY4ZPK7</accession>
<dbReference type="CDD" id="cd00519">
    <property type="entry name" value="Lipase_3"/>
    <property type="match status" value="1"/>
</dbReference>
<dbReference type="EMBL" id="CP096040">
    <property type="protein sequence ID" value="USQ94564.1"/>
    <property type="molecule type" value="Genomic_DNA"/>
</dbReference>
<protein>
    <submittedName>
        <fullName evidence="2">Lipase family protein</fullName>
    </submittedName>
</protein>
<proteinExistence type="predicted"/>
<dbReference type="SUPFAM" id="SSF53474">
    <property type="entry name" value="alpha/beta-Hydrolases"/>
    <property type="match status" value="1"/>
</dbReference>
<dbReference type="InterPro" id="IPR051218">
    <property type="entry name" value="Sec_MonoDiacylglyc_Lipase"/>
</dbReference>
<sequence>MALTRRAFSASAVAVGGASGLLATPPQDPFILRYMQLCRVSQGPLDRIAPELVDPRFVGVGEGGVWRVEWGPAWDKLQANLALVAGYRLPGQSAPEKLVLVVRGTDVTHDAWGDIKEAFEDLLVLKQKPLPWDPGSPARVAGGALLGLRVLDDLSSGGVGLRAFLRQRLADPAARPKELVITGHSLGGCLATVVAVWLADDFARTGVDTPIRLVTFAAPTAGNAAFANRVAQRFPDSQQYYNTLDVVPNGWSNLVAVKTLYRPHGQQTPTGASLIIDLFAGALGAAGMAYAQPPANRLALAGTHQAGLGWYQQVGAQHHAQAYLRLLGDTSAVIPPLRIRGRHEDATA</sequence>
<dbReference type="InterPro" id="IPR029058">
    <property type="entry name" value="AB_hydrolase_fold"/>
</dbReference>
<gene>
    <name evidence="2" type="ORF">MZV50_18540</name>
</gene>
<organism evidence="2 3">
    <name type="scientific">Caulobacter segnis</name>
    <dbReference type="NCBI Taxonomy" id="88688"/>
    <lineage>
        <taxon>Bacteria</taxon>
        <taxon>Pseudomonadati</taxon>
        <taxon>Pseudomonadota</taxon>
        <taxon>Alphaproteobacteria</taxon>
        <taxon>Caulobacterales</taxon>
        <taxon>Caulobacteraceae</taxon>
        <taxon>Caulobacter</taxon>
    </lineage>
</organism>
<evidence type="ECO:0000259" key="1">
    <source>
        <dbReference type="Pfam" id="PF01764"/>
    </source>
</evidence>
<reference evidence="2 3" key="1">
    <citation type="submission" date="2022-04" db="EMBL/GenBank/DDBJ databases">
        <title>Genome sequence of soybean root-associated Caulobacter segnis RL271.</title>
        <authorList>
            <person name="Longley R."/>
            <person name="Bonito G."/>
            <person name="Trigodet F."/>
            <person name="Crosson S."/>
            <person name="Fiebig A."/>
        </authorList>
    </citation>
    <scope>NUCLEOTIDE SEQUENCE [LARGE SCALE GENOMIC DNA]</scope>
    <source>
        <strain evidence="2 3">RL271</strain>
    </source>
</reference>
<dbReference type="Proteomes" id="UP001057520">
    <property type="component" value="Chromosome"/>
</dbReference>